<evidence type="ECO:0000256" key="10">
    <source>
        <dbReference type="ARBA" id="ARBA00023002"/>
    </source>
</evidence>
<keyword evidence="8" id="KW-0125">Carotenoid biosynthesis</keyword>
<feature type="compositionally biased region" description="Basic and acidic residues" evidence="16">
    <location>
        <begin position="324"/>
        <end position="336"/>
    </location>
</feature>
<comment type="similarity">
    <text evidence="5">Belongs to the carotenoid/retinoid oxidoreductase family.</text>
</comment>
<evidence type="ECO:0000256" key="2">
    <source>
        <dbReference type="ARBA" id="ARBA00004170"/>
    </source>
</evidence>
<evidence type="ECO:0000256" key="5">
    <source>
        <dbReference type="ARBA" id="ARBA00006046"/>
    </source>
</evidence>
<dbReference type="NCBIfam" id="TIGR02731">
    <property type="entry name" value="phytoene_desat"/>
    <property type="match status" value="1"/>
</dbReference>
<dbReference type="AlphaFoldDB" id="A0A3M7KZE7"/>
<feature type="domain" description="C3HC-type" evidence="18">
    <location>
        <begin position="2"/>
        <end position="72"/>
    </location>
</feature>
<evidence type="ECO:0000256" key="1">
    <source>
        <dbReference type="ARBA" id="ARBA00004123"/>
    </source>
</evidence>
<dbReference type="FunFam" id="3.50.50.60:FF:000091">
    <property type="entry name" value="15-cis-phytoene desaturase, chloroplastic/chromoplastic"/>
    <property type="match status" value="1"/>
</dbReference>
<dbReference type="GO" id="GO:0016117">
    <property type="term" value="P:carotenoid biosynthetic process"/>
    <property type="evidence" value="ECO:0007669"/>
    <property type="project" value="UniProtKB-KW"/>
</dbReference>
<dbReference type="EC" id="1.3.5.5" evidence="6"/>
<feature type="region of interest" description="Disordered" evidence="16">
    <location>
        <begin position="838"/>
        <end position="868"/>
    </location>
</feature>
<name>A0A3M7KZE7_AUXPR</name>
<comment type="catalytic activity">
    <reaction evidence="15">
        <text>2 a plastoquinone + 15-cis-phytoene = 9,9',15-tri-cis-zeta-carotene + 2 a plastoquinol</text>
        <dbReference type="Rhea" id="RHEA:30287"/>
        <dbReference type="Rhea" id="RHEA-COMP:9561"/>
        <dbReference type="Rhea" id="RHEA-COMP:9562"/>
        <dbReference type="ChEBI" id="CHEBI:17757"/>
        <dbReference type="ChEBI" id="CHEBI:27787"/>
        <dbReference type="ChEBI" id="CHEBI:48717"/>
        <dbReference type="ChEBI" id="CHEBI:62192"/>
        <dbReference type="EC" id="1.3.5.5"/>
    </reaction>
</comment>
<keyword evidence="9" id="KW-0934">Plastid</keyword>
<keyword evidence="12" id="KW-0539">Nucleus</keyword>
<evidence type="ECO:0000256" key="8">
    <source>
        <dbReference type="ARBA" id="ARBA00022746"/>
    </source>
</evidence>
<evidence type="ECO:0000256" key="6">
    <source>
        <dbReference type="ARBA" id="ARBA00012789"/>
    </source>
</evidence>
<feature type="domain" description="Amine oxidase" evidence="17">
    <location>
        <begin position="398"/>
        <end position="827"/>
    </location>
</feature>
<dbReference type="Gene3D" id="3.50.50.60">
    <property type="entry name" value="FAD/NAD(P)-binding domain"/>
    <property type="match status" value="1"/>
</dbReference>
<evidence type="ECO:0000313" key="19">
    <source>
        <dbReference type="EMBL" id="RMZ54672.1"/>
    </source>
</evidence>
<dbReference type="GO" id="GO:0016166">
    <property type="term" value="F:phytoene dehydrogenase activity"/>
    <property type="evidence" value="ECO:0007669"/>
    <property type="project" value="InterPro"/>
</dbReference>
<dbReference type="SUPFAM" id="SSF51905">
    <property type="entry name" value="FAD/NAD(P)-binding domain"/>
    <property type="match status" value="1"/>
</dbReference>
<evidence type="ECO:0000256" key="12">
    <source>
        <dbReference type="ARBA" id="ARBA00023242"/>
    </source>
</evidence>
<evidence type="ECO:0000256" key="7">
    <source>
        <dbReference type="ARBA" id="ARBA00017354"/>
    </source>
</evidence>
<reference evidence="20" key="1">
    <citation type="journal article" date="2018" name="Algal Res.">
        <title>Characterization of plant carbon substrate utilization by Auxenochlorella protothecoides.</title>
        <authorList>
            <person name="Vogler B.W."/>
            <person name="Starkenburg S.R."/>
            <person name="Sudasinghe N."/>
            <person name="Schambach J.Y."/>
            <person name="Rollin J.A."/>
            <person name="Pattathil S."/>
            <person name="Barry A.N."/>
        </authorList>
    </citation>
    <scope>NUCLEOTIDE SEQUENCE [LARGE SCALE GENOMIC DNA]</scope>
    <source>
        <strain evidence="20">UTEX 25</strain>
    </source>
</reference>
<dbReference type="InterPro" id="IPR012935">
    <property type="entry name" value="NuBaID_N"/>
</dbReference>
<evidence type="ECO:0000256" key="15">
    <source>
        <dbReference type="ARBA" id="ARBA00049319"/>
    </source>
</evidence>
<keyword evidence="11" id="KW-0472">Membrane</keyword>
<dbReference type="GO" id="GO:0005634">
    <property type="term" value="C:nucleus"/>
    <property type="evidence" value="ECO:0007669"/>
    <property type="project" value="UniProtKB-SubCell"/>
</dbReference>
<dbReference type="GO" id="GO:0009509">
    <property type="term" value="C:chromoplast"/>
    <property type="evidence" value="ECO:0007669"/>
    <property type="project" value="UniProtKB-SubCell"/>
</dbReference>
<evidence type="ECO:0000256" key="9">
    <source>
        <dbReference type="ARBA" id="ARBA00022904"/>
    </source>
</evidence>
<sequence>FCGARLVCPIPDAAEAEDVAALASRYSEQLVSKHAASCPWRSAACPVSLLRFPPLPQATLAEDLAQRTASLRRLVCLPPIAAGQLEAIAGVPRAGDLLARLRTFIERYGQYAATLAEKVGTFREKEAATRDRFRSHIECFVPGALLEAMGLVAPPPHCQIHVPGDADGAVLAVGVEDVYAFQARADHAVAQAPDHGQQAVGAEGGLMRVQRGRELGEVSGAHGLGQRQVAGAGGELLGVRLDMAAVVAAAAQYLGEVEAQGLSVDAACTNRYAALESAAMEPLDMHRSFCPWLPGPGGEHPGWRWVWGQLCEDGQETGASLDGGPKRGEDLAEESKTKAWDPSALLRTVLDKIQCRDFPKPAFENEKSFKEAASLSSAATALPRPQRSLRVAIAGAGLAGLSAAKYLVDAGHTPILLEARDVLGGKVAAWKDKDGDWYETGLHIFFGAYPNLMNLFKELGIEDRLQWKSHSMIFAVRESPGEFSRFEFPDLPAPLNGIVAILRNNQMLSWKEKIQFALGLIPAILGGQDYVEAQDHLTVKQWMLKQGVPERVNDEVFIAMAKALNFIDPEDLSMVCVLIALNRFLQERHGSKMAFLDGAPPERLCQPVVDYIRERGGEVRMQAGIRRIETAPDGRVTGFKMADGSSLQADAYMSAMPVDIVKKLVPEPWADQPFFRKMDKLVGVPVINIHLWFDRKLSTVDHLLFSRSPLLSEYHDDNRSMLELVFAPAEEWIGRSDEDIIHATMKELENLFPGEIKADGSLAKVRKSHVVKTPLSVYKTVPGCEAARPSQRTPIPNFYLAGDYTKQRYLASMEGAVLSGKLAALAVAEDALERAGEAPAPSLNAAQRDAKESAVEAPPAASASFTPSGALDAGSGPAAGVSLGALSSSPAFLSACAAGPTAGEGWQEPGLLESPAQRVDGHDADLAQEGADHSEPRTLVAAGDAALAAAKSPPVILEGRDEASSGGSEALPAVVEDARPAGDGAVMLAPGNDSELGEGGLDAGVSEEAASEEAAPEGVTPEGAAPDLGDQDAESEPANDAPSENVPETAVAAVEEIPISPIEANLKDAATDVPATAPPAETAEDAPEAVGEYAQLEPSGTVPLKATPQPASEQEREQSAVPATEAAVASSEAALEPSLAPTVTLEADSTSAEAREGPALSAADAGDVPVPMAPAREQPAMEPVHDEFSDVEGIEAATSSEEDEQAAARDGAGSVA</sequence>
<dbReference type="GO" id="GO:0016020">
    <property type="term" value="C:membrane"/>
    <property type="evidence" value="ECO:0007669"/>
    <property type="project" value="UniProtKB-SubCell"/>
</dbReference>
<dbReference type="Proteomes" id="UP000279271">
    <property type="component" value="Unassembled WGS sequence"/>
</dbReference>
<feature type="compositionally biased region" description="Low complexity" evidence="16">
    <location>
        <begin position="855"/>
        <end position="868"/>
    </location>
</feature>
<evidence type="ECO:0000256" key="14">
    <source>
        <dbReference type="ARBA" id="ARBA00032363"/>
    </source>
</evidence>
<accession>A0A3M7KZE7</accession>
<dbReference type="InterPro" id="IPR036188">
    <property type="entry name" value="FAD/NAD-bd_sf"/>
</dbReference>
<feature type="region of interest" description="Disordered" evidence="16">
    <location>
        <begin position="316"/>
        <end position="336"/>
    </location>
</feature>
<evidence type="ECO:0000256" key="3">
    <source>
        <dbReference type="ARBA" id="ARBA00004260"/>
    </source>
</evidence>
<dbReference type="PANTHER" id="PTHR42923">
    <property type="entry name" value="PROTOPORPHYRINOGEN OXIDASE"/>
    <property type="match status" value="1"/>
</dbReference>
<dbReference type="Pfam" id="PF07967">
    <property type="entry name" value="zf-C3HC"/>
    <property type="match status" value="1"/>
</dbReference>
<dbReference type="Pfam" id="PF01593">
    <property type="entry name" value="Amino_oxidase"/>
    <property type="match status" value="1"/>
</dbReference>
<feature type="compositionally biased region" description="Low complexity" evidence="16">
    <location>
        <begin position="1119"/>
        <end position="1141"/>
    </location>
</feature>
<keyword evidence="10" id="KW-0560">Oxidoreductase</keyword>
<dbReference type="PANTHER" id="PTHR42923:SF45">
    <property type="entry name" value="15-CIS-PHYTOENE DESATURASE, CHLOROPLASTIC_CHROMOPLASTIC"/>
    <property type="match status" value="1"/>
</dbReference>
<evidence type="ECO:0000313" key="20">
    <source>
        <dbReference type="Proteomes" id="UP000279271"/>
    </source>
</evidence>
<protein>
    <recommendedName>
        <fullName evidence="7">15-cis-phytoene desaturase, chloroplastic/chromoplastic</fullName>
        <ecNumber evidence="6">1.3.5.5</ecNumber>
    </recommendedName>
    <alternativeName>
        <fullName evidence="13">Phytoene dehydrogenase</fullName>
    </alternativeName>
    <alternativeName>
        <fullName evidence="14">Phytoene desaturase</fullName>
    </alternativeName>
</protein>
<dbReference type="InterPro" id="IPR014102">
    <property type="entry name" value="Phytoene_desaturase"/>
</dbReference>
<evidence type="ECO:0000256" key="13">
    <source>
        <dbReference type="ARBA" id="ARBA00031986"/>
    </source>
</evidence>
<keyword evidence="9" id="KW-0957">Chromoplast</keyword>
<comment type="subcellular location">
    <subcellularLocation>
        <location evidence="2">Membrane</location>
        <topology evidence="2">Peripheral membrane protein</topology>
    </subcellularLocation>
    <subcellularLocation>
        <location evidence="1">Nucleus</location>
    </subcellularLocation>
    <subcellularLocation>
        <location evidence="3">Plastid</location>
        <location evidence="3">Chromoplast</location>
    </subcellularLocation>
</comment>
<comment type="pathway">
    <text evidence="4">Carotenoid biosynthesis; lycopene biosynthesis.</text>
</comment>
<dbReference type="GO" id="GO:0008270">
    <property type="term" value="F:zinc ion binding"/>
    <property type="evidence" value="ECO:0007669"/>
    <property type="project" value="InterPro"/>
</dbReference>
<feature type="non-terminal residue" evidence="19">
    <location>
        <position position="1"/>
    </location>
</feature>
<comment type="caution">
    <text evidence="19">The sequence shown here is derived from an EMBL/GenBank/DDBJ whole genome shotgun (WGS) entry which is preliminary data.</text>
</comment>
<evidence type="ECO:0000256" key="16">
    <source>
        <dbReference type="SAM" id="MobiDB-lite"/>
    </source>
</evidence>
<dbReference type="InterPro" id="IPR050464">
    <property type="entry name" value="Zeta_carotene_desat/Oxidored"/>
</dbReference>
<feature type="region of interest" description="Disordered" evidence="16">
    <location>
        <begin position="983"/>
        <end position="1216"/>
    </location>
</feature>
<organism evidence="19 20">
    <name type="scientific">Auxenochlorella protothecoides</name>
    <name type="common">Green microalga</name>
    <name type="synonym">Chlorella protothecoides</name>
    <dbReference type="NCBI Taxonomy" id="3075"/>
    <lineage>
        <taxon>Eukaryota</taxon>
        <taxon>Viridiplantae</taxon>
        <taxon>Chlorophyta</taxon>
        <taxon>core chlorophytes</taxon>
        <taxon>Trebouxiophyceae</taxon>
        <taxon>Chlorellales</taxon>
        <taxon>Chlorellaceae</taxon>
        <taxon>Auxenochlorella</taxon>
    </lineage>
</organism>
<evidence type="ECO:0000256" key="4">
    <source>
        <dbReference type="ARBA" id="ARBA00004900"/>
    </source>
</evidence>
<evidence type="ECO:0000259" key="18">
    <source>
        <dbReference type="Pfam" id="PF07967"/>
    </source>
</evidence>
<gene>
    <name evidence="19" type="ORF">APUTEX25_003050</name>
</gene>
<dbReference type="UniPathway" id="UPA00803"/>
<feature type="compositionally biased region" description="Low complexity" evidence="16">
    <location>
        <begin position="1071"/>
        <end position="1081"/>
    </location>
</feature>
<dbReference type="EMBL" id="QOKY01000173">
    <property type="protein sequence ID" value="RMZ54672.1"/>
    <property type="molecule type" value="Genomic_DNA"/>
</dbReference>
<dbReference type="InterPro" id="IPR002937">
    <property type="entry name" value="Amino_oxidase"/>
</dbReference>
<evidence type="ECO:0000256" key="11">
    <source>
        <dbReference type="ARBA" id="ARBA00023136"/>
    </source>
</evidence>
<evidence type="ECO:0000259" key="17">
    <source>
        <dbReference type="Pfam" id="PF01593"/>
    </source>
</evidence>
<proteinExistence type="inferred from homology"/>